<sequence length="251" mass="28762">MLPFNYLENWNFMKFVNETNQTYFEVSSASPTEFIYSYQYKITIFSNGVELKYLKTPYLLRLIDLSSNRFEGEIPAGIIGKLRGLHFLNLSNNTLNGLIPSSVGNLTALELLELSENQLSKSILSNLAQHNFLAYFNVSHNHLMGPIPLGQQFNTFQEDSYQGNSSVKEISTPPPPSVFEEDEDPEIPFRVDWYVVLPGVFCGLIVGIVAGNAFADRRHEWFVETFSKRRRQPRAKREGRQMTWSLFNSIS</sequence>
<dbReference type="Pfam" id="PF13855">
    <property type="entry name" value="LRR_8"/>
    <property type="match status" value="1"/>
</dbReference>
<keyword evidence="3" id="KW-1003">Cell membrane</keyword>
<evidence type="ECO:0000256" key="10">
    <source>
        <dbReference type="ARBA" id="ARBA00023170"/>
    </source>
</evidence>
<proteinExistence type="inferred from homology"/>
<dbReference type="FunFam" id="3.80.10.10:FF:000041">
    <property type="entry name" value="LRR receptor-like serine/threonine-protein kinase ERECTA"/>
    <property type="match status" value="1"/>
</dbReference>
<evidence type="ECO:0000256" key="8">
    <source>
        <dbReference type="ARBA" id="ARBA00022989"/>
    </source>
</evidence>
<dbReference type="AlphaFoldDB" id="A0A498IN25"/>
<evidence type="ECO:0000256" key="2">
    <source>
        <dbReference type="ARBA" id="ARBA00009592"/>
    </source>
</evidence>
<evidence type="ECO:0000256" key="5">
    <source>
        <dbReference type="ARBA" id="ARBA00022692"/>
    </source>
</evidence>
<keyword evidence="9 12" id="KW-0472">Membrane</keyword>
<dbReference type="GO" id="GO:0005886">
    <property type="term" value="C:plasma membrane"/>
    <property type="evidence" value="ECO:0007669"/>
    <property type="project" value="UniProtKB-SubCell"/>
</dbReference>
<keyword evidence="7" id="KW-0677">Repeat</keyword>
<evidence type="ECO:0000256" key="4">
    <source>
        <dbReference type="ARBA" id="ARBA00022614"/>
    </source>
</evidence>
<keyword evidence="4" id="KW-0433">Leucine-rich repeat</keyword>
<dbReference type="Gene3D" id="3.80.10.10">
    <property type="entry name" value="Ribonuclease Inhibitor"/>
    <property type="match status" value="1"/>
</dbReference>
<evidence type="ECO:0000256" key="9">
    <source>
        <dbReference type="ARBA" id="ARBA00023136"/>
    </source>
</evidence>
<reference evidence="13 14" key="1">
    <citation type="submission" date="2018-10" db="EMBL/GenBank/DDBJ databases">
        <title>A high-quality apple genome assembly.</title>
        <authorList>
            <person name="Hu J."/>
        </authorList>
    </citation>
    <scope>NUCLEOTIDE SEQUENCE [LARGE SCALE GENOMIC DNA]</scope>
    <source>
        <strain evidence="14">cv. HFTH1</strain>
        <tissue evidence="13">Young leaf</tissue>
    </source>
</reference>
<name>A0A498IN25_MALDO</name>
<evidence type="ECO:0000256" key="11">
    <source>
        <dbReference type="ARBA" id="ARBA00023180"/>
    </source>
</evidence>
<dbReference type="Proteomes" id="UP000290289">
    <property type="component" value="Chromosome 11"/>
</dbReference>
<dbReference type="PANTHER" id="PTHR27004">
    <property type="entry name" value="RECEPTOR-LIKE PROTEIN 12 ISOFORM X1"/>
    <property type="match status" value="1"/>
</dbReference>
<accession>A0A498IN25</accession>
<gene>
    <name evidence="13" type="ORF">DVH24_002405</name>
</gene>
<keyword evidence="5 12" id="KW-0812">Transmembrane</keyword>
<protein>
    <submittedName>
        <fullName evidence="13">Uncharacterized protein</fullName>
    </submittedName>
</protein>
<evidence type="ECO:0000256" key="7">
    <source>
        <dbReference type="ARBA" id="ARBA00022737"/>
    </source>
</evidence>
<dbReference type="STRING" id="3750.A0A498IN25"/>
<evidence type="ECO:0000256" key="6">
    <source>
        <dbReference type="ARBA" id="ARBA00022729"/>
    </source>
</evidence>
<dbReference type="InterPro" id="IPR001611">
    <property type="entry name" value="Leu-rich_rpt"/>
</dbReference>
<evidence type="ECO:0000313" key="13">
    <source>
        <dbReference type="EMBL" id="RXH82633.1"/>
    </source>
</evidence>
<dbReference type="PRINTS" id="PR00019">
    <property type="entry name" value="LEURICHRPT"/>
</dbReference>
<comment type="similarity">
    <text evidence="2">Belongs to the RLP family.</text>
</comment>
<dbReference type="PANTHER" id="PTHR27004:SF447">
    <property type="entry name" value="RECEPTOR LIKE PROTEIN 30-LIKE"/>
    <property type="match status" value="1"/>
</dbReference>
<keyword evidence="6" id="KW-0732">Signal</keyword>
<dbReference type="InterPro" id="IPR032675">
    <property type="entry name" value="LRR_dom_sf"/>
</dbReference>
<feature type="transmembrane region" description="Helical" evidence="12">
    <location>
        <begin position="193"/>
        <end position="215"/>
    </location>
</feature>
<dbReference type="EMBL" id="RDQH01000337">
    <property type="protein sequence ID" value="RXH82633.1"/>
    <property type="molecule type" value="Genomic_DNA"/>
</dbReference>
<evidence type="ECO:0000256" key="1">
    <source>
        <dbReference type="ARBA" id="ARBA00004251"/>
    </source>
</evidence>
<keyword evidence="8 12" id="KW-1133">Transmembrane helix</keyword>
<organism evidence="13 14">
    <name type="scientific">Malus domestica</name>
    <name type="common">Apple</name>
    <name type="synonym">Pyrus malus</name>
    <dbReference type="NCBI Taxonomy" id="3750"/>
    <lineage>
        <taxon>Eukaryota</taxon>
        <taxon>Viridiplantae</taxon>
        <taxon>Streptophyta</taxon>
        <taxon>Embryophyta</taxon>
        <taxon>Tracheophyta</taxon>
        <taxon>Spermatophyta</taxon>
        <taxon>Magnoliopsida</taxon>
        <taxon>eudicotyledons</taxon>
        <taxon>Gunneridae</taxon>
        <taxon>Pentapetalae</taxon>
        <taxon>rosids</taxon>
        <taxon>fabids</taxon>
        <taxon>Rosales</taxon>
        <taxon>Rosaceae</taxon>
        <taxon>Amygdaloideae</taxon>
        <taxon>Maleae</taxon>
        <taxon>Malus</taxon>
    </lineage>
</organism>
<comment type="subcellular location">
    <subcellularLocation>
        <location evidence="1">Cell membrane</location>
        <topology evidence="1">Single-pass type I membrane protein</topology>
    </subcellularLocation>
</comment>
<evidence type="ECO:0000313" key="14">
    <source>
        <dbReference type="Proteomes" id="UP000290289"/>
    </source>
</evidence>
<evidence type="ECO:0000256" key="3">
    <source>
        <dbReference type="ARBA" id="ARBA00022475"/>
    </source>
</evidence>
<keyword evidence="10" id="KW-0675">Receptor</keyword>
<evidence type="ECO:0000256" key="12">
    <source>
        <dbReference type="SAM" id="Phobius"/>
    </source>
</evidence>
<dbReference type="SUPFAM" id="SSF52058">
    <property type="entry name" value="L domain-like"/>
    <property type="match status" value="1"/>
</dbReference>
<keyword evidence="11" id="KW-0325">Glycoprotein</keyword>
<comment type="caution">
    <text evidence="13">The sequence shown here is derived from an EMBL/GenBank/DDBJ whole genome shotgun (WGS) entry which is preliminary data.</text>
</comment>
<keyword evidence="14" id="KW-1185">Reference proteome</keyword>